<accession>W2SZY4</accession>
<dbReference type="EMBL" id="KI660350">
    <property type="protein sequence ID" value="ETN74576.1"/>
    <property type="molecule type" value="Genomic_DNA"/>
</dbReference>
<dbReference type="AlphaFoldDB" id="W2SZY4"/>
<dbReference type="KEGG" id="nai:NECAME_12886"/>
<proteinExistence type="predicted"/>
<keyword evidence="2" id="KW-1185">Reference proteome</keyword>
<organism evidence="1 2">
    <name type="scientific">Necator americanus</name>
    <name type="common">Human hookworm</name>
    <dbReference type="NCBI Taxonomy" id="51031"/>
    <lineage>
        <taxon>Eukaryota</taxon>
        <taxon>Metazoa</taxon>
        <taxon>Ecdysozoa</taxon>
        <taxon>Nematoda</taxon>
        <taxon>Chromadorea</taxon>
        <taxon>Rhabditida</taxon>
        <taxon>Rhabditina</taxon>
        <taxon>Rhabditomorpha</taxon>
        <taxon>Strongyloidea</taxon>
        <taxon>Ancylostomatidae</taxon>
        <taxon>Bunostominae</taxon>
        <taxon>Necator</taxon>
    </lineage>
</organism>
<evidence type="ECO:0000313" key="1">
    <source>
        <dbReference type="EMBL" id="ETN74576.1"/>
    </source>
</evidence>
<name>W2SZY4_NECAM</name>
<gene>
    <name evidence="1" type="ORF">NECAME_12886</name>
</gene>
<dbReference type="Proteomes" id="UP000053676">
    <property type="component" value="Unassembled WGS sequence"/>
</dbReference>
<evidence type="ECO:0000313" key="2">
    <source>
        <dbReference type="Proteomes" id="UP000053676"/>
    </source>
</evidence>
<protein>
    <submittedName>
        <fullName evidence="1">Uncharacterized protein</fullName>
    </submittedName>
</protein>
<sequence length="98" mass="11613">MRSFEKKDRNYLEPRLTCKELKDDRTVDKNGKEVKAAQRAIERNREHKDKRDTTCVLKKKQEIADYLRAKGVEVADDCTKTELLQESWIVSFRDIIVK</sequence>
<reference evidence="2" key="1">
    <citation type="journal article" date="2014" name="Nat. Genet.">
        <title>Genome of the human hookworm Necator americanus.</title>
        <authorList>
            <person name="Tang Y.T."/>
            <person name="Gao X."/>
            <person name="Rosa B.A."/>
            <person name="Abubucker S."/>
            <person name="Hallsworth-Pepin K."/>
            <person name="Martin J."/>
            <person name="Tyagi R."/>
            <person name="Heizer E."/>
            <person name="Zhang X."/>
            <person name="Bhonagiri-Palsikar V."/>
            <person name="Minx P."/>
            <person name="Warren W.C."/>
            <person name="Wang Q."/>
            <person name="Zhan B."/>
            <person name="Hotez P.J."/>
            <person name="Sternberg P.W."/>
            <person name="Dougall A."/>
            <person name="Gaze S.T."/>
            <person name="Mulvenna J."/>
            <person name="Sotillo J."/>
            <person name="Ranganathan S."/>
            <person name="Rabelo E.M."/>
            <person name="Wilson R.K."/>
            <person name="Felgner P.L."/>
            <person name="Bethony J."/>
            <person name="Hawdon J.M."/>
            <person name="Gasser R.B."/>
            <person name="Loukas A."/>
            <person name="Mitreva M."/>
        </authorList>
    </citation>
    <scope>NUCLEOTIDE SEQUENCE [LARGE SCALE GENOMIC DNA]</scope>
</reference>